<dbReference type="InterPro" id="IPR036365">
    <property type="entry name" value="PGBD-like_sf"/>
</dbReference>
<evidence type="ECO:0000259" key="3">
    <source>
        <dbReference type="Pfam" id="PF01471"/>
    </source>
</evidence>
<keyword evidence="2" id="KW-0812">Transmembrane</keyword>
<dbReference type="InterPro" id="IPR036366">
    <property type="entry name" value="PGBDSf"/>
</dbReference>
<dbReference type="OrthoDB" id="3238883at2"/>
<evidence type="ECO:0000256" key="1">
    <source>
        <dbReference type="SAM" id="MobiDB-lite"/>
    </source>
</evidence>
<organism evidence="4 5">
    <name type="scientific">Cellulosimicrobium cellulans</name>
    <name type="common">Arthrobacter luteus</name>
    <dbReference type="NCBI Taxonomy" id="1710"/>
    <lineage>
        <taxon>Bacteria</taxon>
        <taxon>Bacillati</taxon>
        <taxon>Actinomycetota</taxon>
        <taxon>Actinomycetes</taxon>
        <taxon>Micrococcales</taxon>
        <taxon>Promicromonosporaceae</taxon>
        <taxon>Cellulosimicrobium</taxon>
    </lineage>
</organism>
<feature type="region of interest" description="Disordered" evidence="1">
    <location>
        <begin position="1"/>
        <end position="54"/>
    </location>
</feature>
<dbReference type="AlphaFoldDB" id="A0A1Y0HQH2"/>
<feature type="compositionally biased region" description="Basic and acidic residues" evidence="1">
    <location>
        <begin position="31"/>
        <end position="42"/>
    </location>
</feature>
<accession>A0A1Y0HQH2</accession>
<protein>
    <recommendedName>
        <fullName evidence="3">Peptidoglycan binding-like domain-containing protein</fullName>
    </recommendedName>
</protein>
<evidence type="ECO:0000313" key="5">
    <source>
        <dbReference type="Proteomes" id="UP000196228"/>
    </source>
</evidence>
<feature type="compositionally biased region" description="Low complexity" evidence="1">
    <location>
        <begin position="7"/>
        <end position="26"/>
    </location>
</feature>
<dbReference type="Pfam" id="PF01471">
    <property type="entry name" value="PG_binding_1"/>
    <property type="match status" value="1"/>
</dbReference>
<feature type="domain" description="Peptidoglycan binding-like" evidence="3">
    <location>
        <begin position="175"/>
        <end position="213"/>
    </location>
</feature>
<feature type="transmembrane region" description="Helical" evidence="2">
    <location>
        <begin position="58"/>
        <end position="81"/>
    </location>
</feature>
<name>A0A1Y0HQH2_CELCE</name>
<dbReference type="Proteomes" id="UP000196228">
    <property type="component" value="Chromosome"/>
</dbReference>
<evidence type="ECO:0000256" key="2">
    <source>
        <dbReference type="SAM" id="Phobius"/>
    </source>
</evidence>
<sequence length="399" mass="41184">MSTRFVTSRTKSCRSSSTTSPSCLRPRSARASRDPRTARTGDRGAVTRRAADKHGRTAWATSTLAAMVLVATGVIAGVLLVPESTPASLLPPATAEASLPVTTQELDDARQVAVTARLTEETTLMLGDSGRLRRSVCKPGATITSGSSPATVDDRPVLALATDVPLWRDLAPEMTGDDVASLQRELARLGFEVRPDGEYGAATKAAVTALQKDALDLARAPGTLAVASVLWLPAPSVTVTACAVQVGGSVGDTELATVAGTLESLRITTVPQDAVAGDRIVRLPGSEVTAPVGGDGAITDRAFLDAVRDTPAFRFSQSEESTEPLSLDYLLATPLEVSAVPPGSLYALSDGTGCVVADGTPRTVSVVSSSLGQTFVTFDDGSAPARVALTPPTDDRDCG</sequence>
<dbReference type="KEGG" id="cceu:CBR64_00305"/>
<dbReference type="EMBL" id="CP021383">
    <property type="protein sequence ID" value="ARU50190.1"/>
    <property type="molecule type" value="Genomic_DNA"/>
</dbReference>
<dbReference type="InterPro" id="IPR002477">
    <property type="entry name" value="Peptidoglycan-bd-like"/>
</dbReference>
<keyword evidence="2" id="KW-1133">Transmembrane helix</keyword>
<dbReference type="Gene3D" id="1.10.101.10">
    <property type="entry name" value="PGBD-like superfamily/PGBD"/>
    <property type="match status" value="1"/>
</dbReference>
<dbReference type="SUPFAM" id="SSF47090">
    <property type="entry name" value="PGBD-like"/>
    <property type="match status" value="1"/>
</dbReference>
<gene>
    <name evidence="4" type="ORF">CBR64_00305</name>
</gene>
<evidence type="ECO:0000313" key="4">
    <source>
        <dbReference type="EMBL" id="ARU50190.1"/>
    </source>
</evidence>
<reference evidence="4 5" key="1">
    <citation type="submission" date="2017-05" db="EMBL/GenBank/DDBJ databases">
        <authorList>
            <person name="Song R."/>
            <person name="Chenine A.L."/>
            <person name="Ruprecht R.M."/>
        </authorList>
    </citation>
    <scope>NUCLEOTIDE SEQUENCE [LARGE SCALE GENOMIC DNA]</scope>
    <source>
        <strain evidence="4 5">PSBB019</strain>
    </source>
</reference>
<keyword evidence="2" id="KW-0472">Membrane</keyword>
<proteinExistence type="predicted"/>